<dbReference type="SMART" id="SM00283">
    <property type="entry name" value="MA"/>
    <property type="match status" value="1"/>
</dbReference>
<sequence length="793" mass="87363">MQLKLKGKFLLPTTLLIILGMGTIAFGSYSLARKTLEKELIEQMQLMVASLSQNMDALIERTKMDLTAWSHQEAFRKAIQSFSSGDMLEESNRLLSALQEAYPFYETVAIVNSSGSAVSSSDVKIIGKISIADRDYFQRAMKGEVALSDVLASRSSGNPIVTVAAPIYDAETRIGALVGIINLAYLTHLYIDPVKIGQTGYAYIYDANGIMVAHPDPKQILTMDMHDYDFGQEMLKKETGEIVYEWQNLLKIAVFQKSKNTGWTVTLTAGSVEVFAPIRRLGIISLVVALLVISVEIIVIALLVRSIIAPVMQSMRFANAIASGDLSATIFSRRKDELGSLIQSLHEMKSRIAQALQETTSVLRGVEQGNLAVRGNPEQFPGGWKELILGVNAVTEAFVAPIKLTAEQLERIAKGDIPEMIQTEAAGDFNLIKNNLNLLIRSMNEITQLAERMAEGDLLTNIAERSEQDRLMQALNAMMLRLRNVVREVKTIASDVAGNSENLSSSATELSEGVSEQAAAAEEASSSMEQMAANIRQNSDNALQTEKIALKASEDARKSRESVTQTVLAMREIVKKISTIEEIARKTHMLSLNATIEAARAQDFGKGFAVVAAEVRLLSTQVETAAMDINEVAGNSIVIAEKAGEMLDKLVPDIQRTTELVQEIAAASREQTMGSAQINKAVQQLDQVTQQNAAISEEFAASAAELNGQAEQLQELIAFFIAEKEEEEELEDVDKEMTVEKETPKVMPKLKHVSSKPNKRKSVTKKHVRQAAREITDDYDEYKDELDDEFERY</sequence>
<keyword evidence="2" id="KW-1003">Cell membrane</keyword>
<dbReference type="CDD" id="cd12912">
    <property type="entry name" value="PDC2_MCP_like"/>
    <property type="match status" value="1"/>
</dbReference>
<evidence type="ECO:0000256" key="2">
    <source>
        <dbReference type="ARBA" id="ARBA00022475"/>
    </source>
</evidence>
<reference evidence="13" key="1">
    <citation type="journal article" date="2015" name="PeerJ">
        <title>First genomic representation of candidate bacterial phylum KSB3 points to enhanced environmental sensing as a trigger of wastewater bulking.</title>
        <authorList>
            <person name="Sekiguchi Y."/>
            <person name="Ohashi A."/>
            <person name="Parks D.H."/>
            <person name="Yamauchi T."/>
            <person name="Tyson G.W."/>
            <person name="Hugenholtz P."/>
        </authorList>
    </citation>
    <scope>NUCLEOTIDE SEQUENCE [LARGE SCALE GENOMIC DNA]</scope>
</reference>
<keyword evidence="4 10" id="KW-0812">Transmembrane</keyword>
<dbReference type="Gene3D" id="3.30.450.20">
    <property type="entry name" value="PAS domain"/>
    <property type="match status" value="2"/>
</dbReference>
<dbReference type="CDD" id="cd06225">
    <property type="entry name" value="HAMP"/>
    <property type="match status" value="2"/>
</dbReference>
<comment type="subcellular location">
    <subcellularLocation>
        <location evidence="1">Cell membrane</location>
        <topology evidence="1">Multi-pass membrane protein</topology>
    </subcellularLocation>
</comment>
<dbReference type="PANTHER" id="PTHR43531:SF11">
    <property type="entry name" value="METHYL-ACCEPTING CHEMOTAXIS PROTEIN 3"/>
    <property type="match status" value="1"/>
</dbReference>
<dbReference type="Pfam" id="PF00672">
    <property type="entry name" value="HAMP"/>
    <property type="match status" value="1"/>
</dbReference>
<dbReference type="Gene3D" id="1.20.120.1530">
    <property type="match status" value="1"/>
</dbReference>
<dbReference type="GO" id="GO:0007165">
    <property type="term" value="P:signal transduction"/>
    <property type="evidence" value="ECO:0007669"/>
    <property type="project" value="UniProtKB-KW"/>
</dbReference>
<evidence type="ECO:0000256" key="6">
    <source>
        <dbReference type="ARBA" id="ARBA00023136"/>
    </source>
</evidence>
<dbReference type="GO" id="GO:0004888">
    <property type="term" value="F:transmembrane signaling receptor activity"/>
    <property type="evidence" value="ECO:0007669"/>
    <property type="project" value="TreeGrafter"/>
</dbReference>
<evidence type="ECO:0000256" key="5">
    <source>
        <dbReference type="ARBA" id="ARBA00022989"/>
    </source>
</evidence>
<dbReference type="GO" id="GO:0006935">
    <property type="term" value="P:chemotaxis"/>
    <property type="evidence" value="ECO:0007669"/>
    <property type="project" value="UniProtKB-KW"/>
</dbReference>
<proteinExistence type="inferred from homology"/>
<dbReference type="AlphaFoldDB" id="A0A0S6VTB8"/>
<dbReference type="InterPro" id="IPR029151">
    <property type="entry name" value="Sensor-like_sf"/>
</dbReference>
<accession>A0A0S6VTB8</accession>
<keyword evidence="6 10" id="KW-0472">Membrane</keyword>
<organism evidence="13">
    <name type="scientific">Candidatus Moduliflexus flocculans</name>
    <dbReference type="NCBI Taxonomy" id="1499966"/>
    <lineage>
        <taxon>Bacteria</taxon>
        <taxon>Candidatus Moduliflexota</taxon>
        <taxon>Candidatus Moduliflexia</taxon>
        <taxon>Candidatus Moduliflexales</taxon>
        <taxon>Candidatus Moduliflexaceae</taxon>
    </lineage>
</organism>
<dbReference type="PANTHER" id="PTHR43531">
    <property type="entry name" value="PROTEIN ICFG"/>
    <property type="match status" value="1"/>
</dbReference>
<evidence type="ECO:0000259" key="12">
    <source>
        <dbReference type="PROSITE" id="PS50885"/>
    </source>
</evidence>
<dbReference type="CDD" id="cd12914">
    <property type="entry name" value="PDC1_DGC_like"/>
    <property type="match status" value="1"/>
</dbReference>
<dbReference type="SUPFAM" id="SSF158472">
    <property type="entry name" value="HAMP domain-like"/>
    <property type="match status" value="1"/>
</dbReference>
<evidence type="ECO:0000256" key="8">
    <source>
        <dbReference type="PROSITE-ProRule" id="PRU00284"/>
    </source>
</evidence>
<evidence type="ECO:0000313" key="13">
    <source>
        <dbReference type="EMBL" id="GAK50778.1"/>
    </source>
</evidence>
<dbReference type="SUPFAM" id="SSF103190">
    <property type="entry name" value="Sensory domain-like"/>
    <property type="match status" value="1"/>
</dbReference>
<evidence type="ECO:0000256" key="9">
    <source>
        <dbReference type="SAM" id="MobiDB-lite"/>
    </source>
</evidence>
<dbReference type="PROSITE" id="PS50111">
    <property type="entry name" value="CHEMOTAXIS_TRANSDUC_2"/>
    <property type="match status" value="1"/>
</dbReference>
<feature type="compositionally biased region" description="Basic residues" evidence="9">
    <location>
        <begin position="748"/>
        <end position="770"/>
    </location>
</feature>
<feature type="transmembrane region" description="Helical" evidence="10">
    <location>
        <begin position="281"/>
        <end position="304"/>
    </location>
</feature>
<dbReference type="SUPFAM" id="SSF58104">
    <property type="entry name" value="Methyl-accepting chemotaxis protein (MCP) signaling domain"/>
    <property type="match status" value="1"/>
</dbReference>
<evidence type="ECO:0000256" key="7">
    <source>
        <dbReference type="ARBA" id="ARBA00029447"/>
    </source>
</evidence>
<dbReference type="Pfam" id="PF00015">
    <property type="entry name" value="MCPsignal"/>
    <property type="match status" value="1"/>
</dbReference>
<dbReference type="HOGENOM" id="CLU_000445_107_12_0"/>
<dbReference type="STRING" id="1499966.U14_02019"/>
<name>A0A0S6VTB8_9BACT</name>
<evidence type="ECO:0000256" key="1">
    <source>
        <dbReference type="ARBA" id="ARBA00004651"/>
    </source>
</evidence>
<evidence type="ECO:0000256" key="4">
    <source>
        <dbReference type="ARBA" id="ARBA00022692"/>
    </source>
</evidence>
<keyword evidence="8" id="KW-0807">Transducer</keyword>
<protein>
    <submittedName>
        <fullName evidence="13">Methyl-accepting chemotaxis sensory transducer</fullName>
    </submittedName>
</protein>
<dbReference type="Pfam" id="PF18947">
    <property type="entry name" value="HAMP_2"/>
    <property type="match status" value="1"/>
</dbReference>
<keyword evidence="5 10" id="KW-1133">Transmembrane helix</keyword>
<dbReference type="InterPro" id="IPR033479">
    <property type="entry name" value="dCache_1"/>
</dbReference>
<evidence type="ECO:0000259" key="11">
    <source>
        <dbReference type="PROSITE" id="PS50111"/>
    </source>
</evidence>
<feature type="domain" description="HAMP" evidence="12">
    <location>
        <begin position="437"/>
        <end position="487"/>
    </location>
</feature>
<evidence type="ECO:0000313" key="14">
    <source>
        <dbReference type="Proteomes" id="UP000030700"/>
    </source>
</evidence>
<dbReference type="Gene3D" id="1.10.287.950">
    <property type="entry name" value="Methyl-accepting chemotaxis protein"/>
    <property type="match status" value="1"/>
</dbReference>
<dbReference type="Proteomes" id="UP000030700">
    <property type="component" value="Unassembled WGS sequence"/>
</dbReference>
<dbReference type="InterPro" id="IPR051310">
    <property type="entry name" value="MCP_chemotaxis"/>
</dbReference>
<dbReference type="InterPro" id="IPR003660">
    <property type="entry name" value="HAMP_dom"/>
</dbReference>
<feature type="region of interest" description="Disordered" evidence="9">
    <location>
        <begin position="748"/>
        <end position="772"/>
    </location>
</feature>
<comment type="similarity">
    <text evidence="7">Belongs to the methyl-accepting chemotaxis (MCP) protein family.</text>
</comment>
<evidence type="ECO:0000256" key="10">
    <source>
        <dbReference type="SAM" id="Phobius"/>
    </source>
</evidence>
<dbReference type="PROSITE" id="PS50885">
    <property type="entry name" value="HAMP"/>
    <property type="match status" value="2"/>
</dbReference>
<feature type="domain" description="HAMP" evidence="12">
    <location>
        <begin position="305"/>
        <end position="357"/>
    </location>
</feature>
<gene>
    <name evidence="13" type="ORF">U14_02019</name>
</gene>
<dbReference type="GO" id="GO:0005886">
    <property type="term" value="C:plasma membrane"/>
    <property type="evidence" value="ECO:0007669"/>
    <property type="project" value="UniProtKB-SubCell"/>
</dbReference>
<keyword evidence="3" id="KW-0145">Chemotaxis</keyword>
<dbReference type="Pfam" id="PF02743">
    <property type="entry name" value="dCache_1"/>
    <property type="match status" value="1"/>
</dbReference>
<keyword evidence="14" id="KW-1185">Reference proteome</keyword>
<dbReference type="SMART" id="SM00304">
    <property type="entry name" value="HAMP"/>
    <property type="match status" value="2"/>
</dbReference>
<evidence type="ECO:0000256" key="3">
    <source>
        <dbReference type="ARBA" id="ARBA00022500"/>
    </source>
</evidence>
<dbReference type="InterPro" id="IPR004089">
    <property type="entry name" value="MCPsignal_dom"/>
</dbReference>
<feature type="domain" description="Methyl-accepting transducer" evidence="11">
    <location>
        <begin position="492"/>
        <end position="707"/>
    </location>
</feature>
<dbReference type="EMBL" id="DF820456">
    <property type="protein sequence ID" value="GAK50778.1"/>
    <property type="molecule type" value="Genomic_DNA"/>
</dbReference>